<dbReference type="EMBL" id="JAUCAQ010000025">
    <property type="protein sequence ID" value="MDM7647281.1"/>
    <property type="molecule type" value="Genomic_DNA"/>
</dbReference>
<dbReference type="Gene3D" id="3.30.10.20">
    <property type="match status" value="1"/>
</dbReference>
<dbReference type="InterPro" id="IPR005543">
    <property type="entry name" value="PASTA_dom"/>
</dbReference>
<evidence type="ECO:0000313" key="2">
    <source>
        <dbReference type="Proteomes" id="UP001242903"/>
    </source>
</evidence>
<name>A0ABT7S162_9LACO</name>
<organism evidence="1 2">
    <name type="scientific">Leuconostoc falkenbergense</name>
    <dbReference type="NCBI Taxonomy" id="2766470"/>
    <lineage>
        <taxon>Bacteria</taxon>
        <taxon>Bacillati</taxon>
        <taxon>Bacillota</taxon>
        <taxon>Bacilli</taxon>
        <taxon>Lactobacillales</taxon>
        <taxon>Lactobacillaceae</taxon>
        <taxon>Leuconostoc</taxon>
    </lineage>
</organism>
<comment type="caution">
    <text evidence="1">The sequence shown here is derived from an EMBL/GenBank/DDBJ whole genome shotgun (WGS) entry which is preliminary data.</text>
</comment>
<keyword evidence="2" id="KW-1185">Reference proteome</keyword>
<accession>A0ABT7S162</accession>
<evidence type="ECO:0000313" key="1">
    <source>
        <dbReference type="EMBL" id="MDM7647281.1"/>
    </source>
</evidence>
<dbReference type="RefSeq" id="WP_061514879.1">
    <property type="nucleotide sequence ID" value="NZ_JAUCAQ010000025.1"/>
</dbReference>
<protein>
    <submittedName>
        <fullName evidence="1">PASTA domain-containing protein</fullName>
    </submittedName>
</protein>
<sequence length="166" mass="18407">MGKAKLFGTIGKMALGAVAPDVLEQGTKIVNDQLEKRKDYLKIPDVKLLDVEKATAVIDKYNFNHSEVPVKADLHYADALPNTIVKMEPKGNTSVAPNTFVKLYYIDEQTLIDSQLLAQEAESKKALKKQKTQEQIHNVLETTSSVSANIGNKLHFKKGKKNDDKA</sequence>
<gene>
    <name evidence="1" type="ORF">QUE93_09665</name>
</gene>
<dbReference type="CDD" id="cd06577">
    <property type="entry name" value="PASTA_pknB"/>
    <property type="match status" value="1"/>
</dbReference>
<dbReference type="Proteomes" id="UP001242903">
    <property type="component" value="Unassembled WGS sequence"/>
</dbReference>
<proteinExistence type="predicted"/>
<reference evidence="1 2" key="1">
    <citation type="submission" date="2023-06" db="EMBL/GenBank/DDBJ databases">
        <title>Draft Genome Sequences of lactic acid bacteria strains isolated from fermented milk products.</title>
        <authorList>
            <person name="Elcheninov A.G."/>
            <person name="Klyukina A."/>
            <person name="Zayulina K.S."/>
            <person name="Gavirova L.A."/>
            <person name="Shcherbakova P.A."/>
            <person name="Shestakov A.I."/>
            <person name="Kublanov I.V."/>
            <person name="Kochetkova T.V."/>
        </authorList>
    </citation>
    <scope>NUCLEOTIDE SEQUENCE [LARGE SCALE GENOMIC DNA]</scope>
    <source>
        <strain evidence="1 2">TOM.81</strain>
    </source>
</reference>